<comment type="similarity">
    <text evidence="1">Belongs to the transferase hexapeptide repeat family.</text>
</comment>
<dbReference type="RefSeq" id="WP_059061552.1">
    <property type="nucleotide sequence ID" value="NZ_LN879502.1"/>
</dbReference>
<name>A0A0U5JBG9_9BACT</name>
<sequence length="185" mass="19925">MNYSTEELEEMLGGIGSNVKIHRTALFFNPKQIFIGSNVRIDCYSVLSAGAAGIHIGNYIHIAASTHLFGGGGQILLEDFCNLSSRVSLFTSTDDYVEGYMTNPMVPEQYKKVEHGPITLRKHAIVGCGSIVLPHVEIGLGGAVGALSLIKKNVPAFTIVGGIPAKKLGERDQKLLELETQLKSL</sequence>
<reference evidence="5" key="1">
    <citation type="submission" date="2015-09" db="EMBL/GenBank/DDBJ databases">
        <authorList>
            <person name="Bertelli C."/>
        </authorList>
    </citation>
    <scope>NUCLEOTIDE SEQUENCE [LARGE SCALE GENOMIC DNA]</scope>
    <source>
        <strain evidence="5">KNic</strain>
    </source>
</reference>
<dbReference type="Proteomes" id="UP000069902">
    <property type="component" value="Chromosome cPNK"/>
</dbReference>
<dbReference type="Gene3D" id="2.160.10.10">
    <property type="entry name" value="Hexapeptide repeat proteins"/>
    <property type="match status" value="1"/>
</dbReference>
<dbReference type="InParanoid" id="A0A0U5JBG9"/>
<dbReference type="FunCoup" id="A0A0U5JBG9">
    <property type="interactions" value="99"/>
</dbReference>
<evidence type="ECO:0000256" key="3">
    <source>
        <dbReference type="ARBA" id="ARBA00023315"/>
    </source>
</evidence>
<dbReference type="EMBL" id="LN879502">
    <property type="protein sequence ID" value="CUI17385.1"/>
    <property type="molecule type" value="Genomic_DNA"/>
</dbReference>
<keyword evidence="2 4" id="KW-0808">Transferase</keyword>
<accession>A0A0U5JBG9</accession>
<proteinExistence type="inferred from homology"/>
<evidence type="ECO:0000313" key="5">
    <source>
        <dbReference type="Proteomes" id="UP000069902"/>
    </source>
</evidence>
<dbReference type="PANTHER" id="PTHR43300">
    <property type="entry name" value="ACETYLTRANSFERASE"/>
    <property type="match status" value="1"/>
</dbReference>
<organism evidence="4 5">
    <name type="scientific">Candidatus Protochlamydia naegleriophila</name>
    <dbReference type="NCBI Taxonomy" id="389348"/>
    <lineage>
        <taxon>Bacteria</taxon>
        <taxon>Pseudomonadati</taxon>
        <taxon>Chlamydiota</taxon>
        <taxon>Chlamydiia</taxon>
        <taxon>Parachlamydiales</taxon>
        <taxon>Parachlamydiaceae</taxon>
        <taxon>Candidatus Protochlamydia</taxon>
    </lineage>
</organism>
<dbReference type="AlphaFoldDB" id="A0A0U5JBG9"/>
<dbReference type="SUPFAM" id="SSF51161">
    <property type="entry name" value="Trimeric LpxA-like enzymes"/>
    <property type="match status" value="1"/>
</dbReference>
<keyword evidence="5" id="KW-1185">Reference proteome</keyword>
<gene>
    <name evidence="4" type="ORF">PNK_1778</name>
</gene>
<evidence type="ECO:0000256" key="2">
    <source>
        <dbReference type="ARBA" id="ARBA00022679"/>
    </source>
</evidence>
<dbReference type="GO" id="GO:0008870">
    <property type="term" value="F:galactoside O-acetyltransferase activity"/>
    <property type="evidence" value="ECO:0007669"/>
    <property type="project" value="UniProtKB-EC"/>
</dbReference>
<dbReference type="CDD" id="cd04647">
    <property type="entry name" value="LbH_MAT_like"/>
    <property type="match status" value="1"/>
</dbReference>
<dbReference type="InterPro" id="IPR050179">
    <property type="entry name" value="Trans_hexapeptide_repeat"/>
</dbReference>
<evidence type="ECO:0000256" key="1">
    <source>
        <dbReference type="ARBA" id="ARBA00007274"/>
    </source>
</evidence>
<keyword evidence="3 4" id="KW-0012">Acyltransferase</keyword>
<dbReference type="KEGG" id="pnl:PNK_1778"/>
<dbReference type="PATRIC" id="fig|389348.3.peg.1997"/>
<dbReference type="InterPro" id="IPR011004">
    <property type="entry name" value="Trimer_LpxA-like_sf"/>
</dbReference>
<protein>
    <submittedName>
        <fullName evidence="4">Putative galactoside O-acetyltransferase</fullName>
        <ecNumber evidence="4">2.3.1.18</ecNumber>
    </submittedName>
</protein>
<dbReference type="STRING" id="389348.PNK_1778"/>
<evidence type="ECO:0000313" key="4">
    <source>
        <dbReference type="EMBL" id="CUI17385.1"/>
    </source>
</evidence>
<dbReference type="EC" id="2.3.1.18" evidence="4"/>
<dbReference type="PANTHER" id="PTHR43300:SF12">
    <property type="entry name" value="CHLORAMPHENICOL ACETYLTRANSFERASE"/>
    <property type="match status" value="1"/>
</dbReference>